<organism evidence="5 6">
    <name type="scientific">Deferribacter autotrophicus</name>
    <dbReference type="NCBI Taxonomy" id="500465"/>
    <lineage>
        <taxon>Bacteria</taxon>
        <taxon>Pseudomonadati</taxon>
        <taxon>Deferribacterota</taxon>
        <taxon>Deferribacteres</taxon>
        <taxon>Deferribacterales</taxon>
        <taxon>Deferribacteraceae</taxon>
        <taxon>Deferribacter</taxon>
    </lineage>
</organism>
<evidence type="ECO:0000313" key="6">
    <source>
        <dbReference type="Proteomes" id="UP000322876"/>
    </source>
</evidence>
<name>A0A5A8F834_9BACT</name>
<gene>
    <name evidence="5" type="ORF">FHQ18_00435</name>
</gene>
<dbReference type="GO" id="GO:0051082">
    <property type="term" value="F:unfolded protein binding"/>
    <property type="evidence" value="ECO:0007669"/>
    <property type="project" value="InterPro"/>
</dbReference>
<dbReference type="EMBL" id="VFJB01000001">
    <property type="protein sequence ID" value="KAA0259378.1"/>
    <property type="molecule type" value="Genomic_DNA"/>
</dbReference>
<evidence type="ECO:0000256" key="4">
    <source>
        <dbReference type="ARBA" id="ARBA00023010"/>
    </source>
</evidence>
<dbReference type="GO" id="GO:0051262">
    <property type="term" value="P:protein tetramerization"/>
    <property type="evidence" value="ECO:0007669"/>
    <property type="project" value="InterPro"/>
</dbReference>
<dbReference type="OrthoDB" id="983047at2"/>
<dbReference type="SUPFAM" id="SSF54611">
    <property type="entry name" value="SecB-like"/>
    <property type="match status" value="1"/>
</dbReference>
<reference evidence="5 6" key="1">
    <citation type="submission" date="2019-06" db="EMBL/GenBank/DDBJ databases">
        <title>Genomic insights into carbon and energy metabolism of Deferribacter autotrophicus revealed new metabolic traits in the phylum Deferribacteres.</title>
        <authorList>
            <person name="Slobodkin A.I."/>
            <person name="Slobodkina G.B."/>
            <person name="Allioux M."/>
            <person name="Alain K."/>
            <person name="Jebbar M."/>
            <person name="Shadrin V."/>
            <person name="Kublanov I.V."/>
            <person name="Toshchakov S.V."/>
            <person name="Bonch-Osmolovskaya E.A."/>
        </authorList>
    </citation>
    <scope>NUCLEOTIDE SEQUENCE [LARGE SCALE GENOMIC DNA]</scope>
    <source>
        <strain evidence="5 6">SL50</strain>
    </source>
</reference>
<dbReference type="GO" id="GO:0015031">
    <property type="term" value="P:protein transport"/>
    <property type="evidence" value="ECO:0007669"/>
    <property type="project" value="UniProtKB-KW"/>
</dbReference>
<evidence type="ECO:0000256" key="2">
    <source>
        <dbReference type="ARBA" id="ARBA00022448"/>
    </source>
</evidence>
<accession>A0A5A8F834</accession>
<keyword evidence="2" id="KW-0813">Transport</keyword>
<keyword evidence="6" id="KW-1185">Reference proteome</keyword>
<evidence type="ECO:0000256" key="3">
    <source>
        <dbReference type="ARBA" id="ARBA00022927"/>
    </source>
</evidence>
<proteinExistence type="inferred from homology"/>
<dbReference type="AlphaFoldDB" id="A0A5A8F834"/>
<dbReference type="Proteomes" id="UP000322876">
    <property type="component" value="Unassembled WGS sequence"/>
</dbReference>
<evidence type="ECO:0000256" key="1">
    <source>
        <dbReference type="ARBA" id="ARBA00009990"/>
    </source>
</evidence>
<protein>
    <recommendedName>
        <fullName evidence="7">Preprotein translocase subunit SecB</fullName>
    </recommendedName>
</protein>
<sequence length="139" mass="16090">MKEPKKTKIIKLKDFKITELNYNYNINSKLKELTIGLKYKVEFNESSNKRYSVIFHLLIENIEQEFVLECKAVALFETSKPIDKDFKISNFVQTNSPAIAFPFLRSFINTFTTNAGIKPIILPAFNFAAAKEVTKEEKE</sequence>
<comment type="similarity">
    <text evidence="1">Belongs to the SecB family.</text>
</comment>
<evidence type="ECO:0000313" key="5">
    <source>
        <dbReference type="EMBL" id="KAA0259378.1"/>
    </source>
</evidence>
<comment type="caution">
    <text evidence="5">The sequence shown here is derived from an EMBL/GenBank/DDBJ whole genome shotgun (WGS) entry which is preliminary data.</text>
</comment>
<dbReference type="Gene3D" id="3.10.420.10">
    <property type="entry name" value="SecB-like"/>
    <property type="match status" value="1"/>
</dbReference>
<dbReference type="InterPro" id="IPR003708">
    <property type="entry name" value="SecB"/>
</dbReference>
<dbReference type="InterPro" id="IPR035958">
    <property type="entry name" value="SecB-like_sf"/>
</dbReference>
<evidence type="ECO:0008006" key="7">
    <source>
        <dbReference type="Google" id="ProtNLM"/>
    </source>
</evidence>
<keyword evidence="4" id="KW-0811">Translocation</keyword>
<keyword evidence="3" id="KW-0653">Protein transport</keyword>
<dbReference type="RefSeq" id="WP_149265199.1">
    <property type="nucleotide sequence ID" value="NZ_VFJB01000001.1"/>
</dbReference>
<dbReference type="Pfam" id="PF02556">
    <property type="entry name" value="SecB"/>
    <property type="match status" value="1"/>
</dbReference>